<proteinExistence type="predicted"/>
<organism evidence="1 2">
    <name type="scientific">Oceanicella actignis</name>
    <dbReference type="NCBI Taxonomy" id="1189325"/>
    <lineage>
        <taxon>Bacteria</taxon>
        <taxon>Pseudomonadati</taxon>
        <taxon>Pseudomonadota</taxon>
        <taxon>Alphaproteobacteria</taxon>
        <taxon>Rhodobacterales</taxon>
        <taxon>Paracoccaceae</taxon>
        <taxon>Oceanicella</taxon>
    </lineage>
</organism>
<reference evidence="1 2" key="1">
    <citation type="submission" date="2016-12" db="EMBL/GenBank/DDBJ databases">
        <authorList>
            <person name="Song W.-J."/>
            <person name="Kurnit D.M."/>
        </authorList>
    </citation>
    <scope>NUCLEOTIDE SEQUENCE [LARGE SCALE GENOMIC DNA]</scope>
    <source>
        <strain evidence="1 2">CGMCC 1.10808</strain>
    </source>
</reference>
<keyword evidence="2" id="KW-1185">Reference proteome</keyword>
<evidence type="ECO:0000313" key="2">
    <source>
        <dbReference type="Proteomes" id="UP000184066"/>
    </source>
</evidence>
<protein>
    <submittedName>
        <fullName evidence="1">Uncharacterized protein</fullName>
    </submittedName>
</protein>
<dbReference type="STRING" id="1189325.SAMN04488119_109117"/>
<dbReference type="AlphaFoldDB" id="A0A1M7TRL8"/>
<name>A0A1M7TRL8_9RHOB</name>
<dbReference type="EMBL" id="FRDL01000009">
    <property type="protein sequence ID" value="SHN73243.1"/>
    <property type="molecule type" value="Genomic_DNA"/>
</dbReference>
<dbReference type="RefSeq" id="WP_072747967.1">
    <property type="nucleotide sequence ID" value="NZ_FOHL01000009.1"/>
</dbReference>
<sequence length="75" mass="7506">MADDRLAAVIDAEGPLSDVERCAALAVAAVAGLRDLAAASRPIDPALAEALAAALHQIDAALGEAVRALHAPPED</sequence>
<accession>A0A1M7TRL8</accession>
<dbReference type="Proteomes" id="UP000184066">
    <property type="component" value="Unassembled WGS sequence"/>
</dbReference>
<gene>
    <name evidence="1" type="ORF">SAMN05216200_1095</name>
</gene>
<evidence type="ECO:0000313" key="1">
    <source>
        <dbReference type="EMBL" id="SHN73243.1"/>
    </source>
</evidence>